<reference evidence="2 3" key="1">
    <citation type="submission" date="2015-11" db="EMBL/GenBank/DDBJ databases">
        <title>Draft Genome Sequence of the Strain BR 10423 (Rhizobium sp.) isolated from nodules of Mimosa pudica.</title>
        <authorList>
            <person name="Barauna A.C."/>
            <person name="Zilli J.E."/>
            <person name="Simoes-Araujo J.L."/>
            <person name="Reis V.M."/>
            <person name="James E.K."/>
            <person name="Reis F.B.Jr."/>
            <person name="Rouws L.F."/>
            <person name="Passos S.R."/>
            <person name="Gois S.R."/>
        </authorList>
    </citation>
    <scope>NUCLEOTIDE SEQUENCE [LARGE SCALE GENOMIC DNA]</scope>
    <source>
        <strain evidence="2 3">BR10423</strain>
    </source>
</reference>
<organism evidence="2 3">
    <name type="scientific">Rhizobium altiplani</name>
    <dbReference type="NCBI Taxonomy" id="1864509"/>
    <lineage>
        <taxon>Bacteria</taxon>
        <taxon>Pseudomonadati</taxon>
        <taxon>Pseudomonadota</taxon>
        <taxon>Alphaproteobacteria</taxon>
        <taxon>Hyphomicrobiales</taxon>
        <taxon>Rhizobiaceae</taxon>
        <taxon>Rhizobium/Agrobacterium group</taxon>
        <taxon>Rhizobium</taxon>
    </lineage>
</organism>
<dbReference type="EMBL" id="LNCD01000001">
    <property type="protein sequence ID" value="KWV60349.1"/>
    <property type="molecule type" value="Genomic_DNA"/>
</dbReference>
<evidence type="ECO:0000313" key="3">
    <source>
        <dbReference type="Proteomes" id="UP000068164"/>
    </source>
</evidence>
<dbReference type="Pfam" id="PF08670">
    <property type="entry name" value="MEKHLA"/>
    <property type="match status" value="1"/>
</dbReference>
<keyword evidence="3" id="KW-1185">Reference proteome</keyword>
<dbReference type="OrthoDB" id="9794448at2"/>
<feature type="domain" description="MEKHLA" evidence="1">
    <location>
        <begin position="11"/>
        <end position="148"/>
    </location>
</feature>
<sequence length="150" mass="16839">MSPDEPSTSQAFFELLAQSFLRAVGRPLVEPGQGAEWLYLDAPFVVVAHNTEPDPRFIYANLTAQRCFGYSWDEFTKLPSRLSAEAPDRLARQALLDAVARQGFIANYRGLRVRKSGAHFWMEDGLVWELRSEAGIRLGQAATFSSWTEA</sequence>
<comment type="caution">
    <text evidence="2">The sequence shown here is derived from an EMBL/GenBank/DDBJ whole genome shotgun (WGS) entry which is preliminary data.</text>
</comment>
<dbReference type="InterPro" id="IPR035965">
    <property type="entry name" value="PAS-like_dom_sf"/>
</dbReference>
<name>A0A120FRL9_9HYPH</name>
<accession>A0A120FRL9</accession>
<dbReference type="RefSeq" id="WP_062368332.1">
    <property type="nucleotide sequence ID" value="NZ_LNCD01000001.1"/>
</dbReference>
<evidence type="ECO:0000313" key="2">
    <source>
        <dbReference type="EMBL" id="KWV60349.1"/>
    </source>
</evidence>
<dbReference type="InterPro" id="IPR013978">
    <property type="entry name" value="MEKHLA"/>
</dbReference>
<proteinExistence type="predicted"/>
<dbReference type="SUPFAM" id="SSF55785">
    <property type="entry name" value="PYP-like sensor domain (PAS domain)"/>
    <property type="match status" value="1"/>
</dbReference>
<dbReference type="AlphaFoldDB" id="A0A120FRL9"/>
<protein>
    <submittedName>
        <fullName evidence="2">MEKHLA domain-containing protein</fullName>
    </submittedName>
</protein>
<dbReference type="Proteomes" id="UP000068164">
    <property type="component" value="Unassembled WGS sequence"/>
</dbReference>
<gene>
    <name evidence="2" type="ORF">AS026_00550</name>
</gene>
<evidence type="ECO:0000259" key="1">
    <source>
        <dbReference type="Pfam" id="PF08670"/>
    </source>
</evidence>
<dbReference type="Gene3D" id="3.30.450.20">
    <property type="entry name" value="PAS domain"/>
    <property type="match status" value="1"/>
</dbReference>